<dbReference type="SUPFAM" id="SSF88659">
    <property type="entry name" value="Sigma3 and sigma4 domains of RNA polymerase sigma factors"/>
    <property type="match status" value="1"/>
</dbReference>
<dbReference type="Proteomes" id="UP000825228">
    <property type="component" value="Unassembled WGS sequence"/>
</dbReference>
<evidence type="ECO:0000313" key="10">
    <source>
        <dbReference type="EMBL" id="MBY6366883.1"/>
    </source>
</evidence>
<dbReference type="InterPro" id="IPR013325">
    <property type="entry name" value="RNA_pol_sigma_r2"/>
</dbReference>
<keyword evidence="4 6" id="KW-0238">DNA-binding</keyword>
<comment type="similarity">
    <text evidence="1 6">Belongs to the sigma-70 factor family. ECF subfamily.</text>
</comment>
<reference evidence="10 11" key="1">
    <citation type="submission" date="2020-06" db="EMBL/GenBank/DDBJ databases">
        <title>Taxonomy, biology and ecology of Rhodococcus bacteria occurring in California pistachio and other woody hosts as revealed by genome sequence analyses.</title>
        <authorList>
            <person name="Gai Y."/>
            <person name="Riely B."/>
        </authorList>
    </citation>
    <scope>NUCLEOTIDE SEQUENCE [LARGE SCALE GENOMIC DNA]</scope>
    <source>
        <strain evidence="10 11">BP-281</strain>
    </source>
</reference>
<keyword evidence="2 6" id="KW-0805">Transcription regulation</keyword>
<feature type="compositionally biased region" description="Basic residues" evidence="7">
    <location>
        <begin position="1"/>
        <end position="19"/>
    </location>
</feature>
<dbReference type="Gene3D" id="1.10.10.10">
    <property type="entry name" value="Winged helix-like DNA-binding domain superfamily/Winged helix DNA-binding domain"/>
    <property type="match status" value="1"/>
</dbReference>
<dbReference type="Pfam" id="PF04542">
    <property type="entry name" value="Sigma70_r2"/>
    <property type="match status" value="1"/>
</dbReference>
<evidence type="ECO:0000256" key="4">
    <source>
        <dbReference type="ARBA" id="ARBA00023125"/>
    </source>
</evidence>
<evidence type="ECO:0000256" key="5">
    <source>
        <dbReference type="ARBA" id="ARBA00023163"/>
    </source>
</evidence>
<evidence type="ECO:0000256" key="1">
    <source>
        <dbReference type="ARBA" id="ARBA00010641"/>
    </source>
</evidence>
<dbReference type="InterPro" id="IPR000838">
    <property type="entry name" value="RNA_pol_sigma70_ECF_CS"/>
</dbReference>
<feature type="compositionally biased region" description="Low complexity" evidence="7">
    <location>
        <begin position="23"/>
        <end position="36"/>
    </location>
</feature>
<dbReference type="InterPro" id="IPR014284">
    <property type="entry name" value="RNA_pol_sigma-70_dom"/>
</dbReference>
<dbReference type="CDD" id="cd06171">
    <property type="entry name" value="Sigma70_r4"/>
    <property type="match status" value="1"/>
</dbReference>
<dbReference type="NCBIfam" id="TIGR02937">
    <property type="entry name" value="sigma70-ECF"/>
    <property type="match status" value="1"/>
</dbReference>
<evidence type="ECO:0000313" key="11">
    <source>
        <dbReference type="Proteomes" id="UP000825228"/>
    </source>
</evidence>
<gene>
    <name evidence="10" type="ORF">HQ603_08965</name>
</gene>
<dbReference type="PANTHER" id="PTHR43133">
    <property type="entry name" value="RNA POLYMERASE ECF-TYPE SIGMA FACTO"/>
    <property type="match status" value="1"/>
</dbReference>
<dbReference type="EMBL" id="JABUBU010000005">
    <property type="protein sequence ID" value="MBY6366883.1"/>
    <property type="molecule type" value="Genomic_DNA"/>
</dbReference>
<evidence type="ECO:0000259" key="9">
    <source>
        <dbReference type="Pfam" id="PF08281"/>
    </source>
</evidence>
<dbReference type="Gene3D" id="1.10.1740.10">
    <property type="match status" value="1"/>
</dbReference>
<dbReference type="InterPro" id="IPR013249">
    <property type="entry name" value="RNA_pol_sigma70_r4_t2"/>
</dbReference>
<comment type="caution">
    <text evidence="10">The sequence shown here is derived from an EMBL/GenBank/DDBJ whole genome shotgun (WGS) entry which is preliminary data.</text>
</comment>
<dbReference type="PROSITE" id="PS01063">
    <property type="entry name" value="SIGMA70_ECF"/>
    <property type="match status" value="1"/>
</dbReference>
<dbReference type="InterPro" id="IPR039425">
    <property type="entry name" value="RNA_pol_sigma-70-like"/>
</dbReference>
<protein>
    <recommendedName>
        <fullName evidence="6">RNA polymerase sigma factor</fullName>
    </recommendedName>
</protein>
<evidence type="ECO:0000256" key="2">
    <source>
        <dbReference type="ARBA" id="ARBA00023015"/>
    </source>
</evidence>
<dbReference type="InterPro" id="IPR007627">
    <property type="entry name" value="RNA_pol_sigma70_r2"/>
</dbReference>
<evidence type="ECO:0000256" key="3">
    <source>
        <dbReference type="ARBA" id="ARBA00023082"/>
    </source>
</evidence>
<dbReference type="InterPro" id="IPR036388">
    <property type="entry name" value="WH-like_DNA-bd_sf"/>
</dbReference>
<sequence length="329" mass="34493">MQPRHLRRGQAGRRLHHRGRDGGAAAAPGGNVAAAGRGPGGGHRGPFVSCAIDPRCGSCGRESDADAESARGGPSELRHPGVRRGGAGNPDACVVPTTWVHRGLSGTGGRVVLVHPSRVPGVQTVQPVGADGSSAPAPAPGGRFPTLDLASLPDRALAAAAAVGDRDAFDEIVRRFAPSMTRFAESMLGDHGAAEEVVQDSFVAAWKAIAGYRQESALRTWLFGITSHKSLDHRRRRIPRPADDHVVDGACTDPHTDPSRTCSGAAFLVAVDAVLATMPPRQRACWVLREVDGLRVVDVADIMSMTPGAVRGQIARARATLEARLDAWS</sequence>
<feature type="domain" description="RNA polymerase sigma factor 70 region 4 type 2" evidence="9">
    <location>
        <begin position="269"/>
        <end position="321"/>
    </location>
</feature>
<evidence type="ECO:0000259" key="8">
    <source>
        <dbReference type="Pfam" id="PF04542"/>
    </source>
</evidence>
<dbReference type="SUPFAM" id="SSF88946">
    <property type="entry name" value="Sigma2 domain of RNA polymerase sigma factors"/>
    <property type="match status" value="1"/>
</dbReference>
<dbReference type="InterPro" id="IPR013324">
    <property type="entry name" value="RNA_pol_sigma_r3/r4-like"/>
</dbReference>
<dbReference type="Pfam" id="PF08281">
    <property type="entry name" value="Sigma70_r4_2"/>
    <property type="match status" value="1"/>
</dbReference>
<feature type="domain" description="RNA polymerase sigma-70 region 2" evidence="8">
    <location>
        <begin position="172"/>
        <end position="237"/>
    </location>
</feature>
<accession>A0ABS7P3D2</accession>
<feature type="region of interest" description="Disordered" evidence="7">
    <location>
        <begin position="1"/>
        <end position="90"/>
    </location>
</feature>
<evidence type="ECO:0000256" key="6">
    <source>
        <dbReference type="RuleBase" id="RU000716"/>
    </source>
</evidence>
<proteinExistence type="inferred from homology"/>
<keyword evidence="3 6" id="KW-0731">Sigma factor</keyword>
<evidence type="ECO:0000256" key="7">
    <source>
        <dbReference type="SAM" id="MobiDB-lite"/>
    </source>
</evidence>
<organism evidence="10 11">
    <name type="scientific">Rhodococcoides corynebacterioides</name>
    <dbReference type="NCBI Taxonomy" id="53972"/>
    <lineage>
        <taxon>Bacteria</taxon>
        <taxon>Bacillati</taxon>
        <taxon>Actinomycetota</taxon>
        <taxon>Actinomycetes</taxon>
        <taxon>Mycobacteriales</taxon>
        <taxon>Nocardiaceae</taxon>
        <taxon>Rhodococcoides</taxon>
    </lineage>
</organism>
<keyword evidence="11" id="KW-1185">Reference proteome</keyword>
<name>A0ABS7P3D2_9NOCA</name>
<dbReference type="PANTHER" id="PTHR43133:SF8">
    <property type="entry name" value="RNA POLYMERASE SIGMA FACTOR HI_1459-RELATED"/>
    <property type="match status" value="1"/>
</dbReference>
<keyword evidence="5 6" id="KW-0804">Transcription</keyword>